<protein>
    <recommendedName>
        <fullName evidence="3">Apea-like HEPN domain-containing protein</fullName>
    </recommendedName>
</protein>
<sequence length="435" mass="48422">MDAELISVLETLWRVPPPGPENLFSAPGFVSLADICEARYGSGKAKFALSTALRSLGLPCLFPAEMLGQAVEPRIAAEAIDRAFARRTTLRRHMCPLDLADKLPQLMFGRARVGSFSAAELEAMFDAPRLARNFPDKPLETRRFAQFQWLVVEEEVNVDPRPEARSIPALFMDMSRDIGEIEPHLGRFPPAVEAALFFLLLAPWEQWSTMPEVDWRGFRVPWIYTVDDDLLVRPDPTPSVDSLTLEPWIVEDGSGQEIELERPTTLPLGGAAEVGLVRFTDIAWNELQAAQATTLFETPIVHFLVRAFLADGMDEVMAHMTAIEAALGLEMDHKKWMRQKPDPHRKVSPRDRVAARIAALLNDTARARCYIDLFELRSGFVHGRAGLQRVSTPSRVSARSLASDVARALVNMAVQPVGTRAVVLNNLLDKGVRSL</sequence>
<dbReference type="EMBL" id="LT629750">
    <property type="protein sequence ID" value="SDT21316.1"/>
    <property type="molecule type" value="Genomic_DNA"/>
</dbReference>
<reference evidence="2" key="1">
    <citation type="submission" date="2016-10" db="EMBL/GenBank/DDBJ databases">
        <authorList>
            <person name="Varghese N."/>
            <person name="Submissions S."/>
        </authorList>
    </citation>
    <scope>NUCLEOTIDE SEQUENCE [LARGE SCALE GENOMIC DNA]</scope>
    <source>
        <strain evidence="2">GAS369</strain>
    </source>
</reference>
<dbReference type="Proteomes" id="UP000243904">
    <property type="component" value="Chromosome I"/>
</dbReference>
<evidence type="ECO:0000313" key="1">
    <source>
        <dbReference type="EMBL" id="SDT21316.1"/>
    </source>
</evidence>
<evidence type="ECO:0000313" key="2">
    <source>
        <dbReference type="Proteomes" id="UP000243904"/>
    </source>
</evidence>
<evidence type="ECO:0008006" key="3">
    <source>
        <dbReference type="Google" id="ProtNLM"/>
    </source>
</evidence>
<organism evidence="1 2">
    <name type="scientific">Bradyrhizobium canariense</name>
    <dbReference type="NCBI Taxonomy" id="255045"/>
    <lineage>
        <taxon>Bacteria</taxon>
        <taxon>Pseudomonadati</taxon>
        <taxon>Pseudomonadota</taxon>
        <taxon>Alphaproteobacteria</taxon>
        <taxon>Hyphomicrobiales</taxon>
        <taxon>Nitrobacteraceae</taxon>
        <taxon>Bradyrhizobium</taxon>
    </lineage>
</organism>
<keyword evidence="2" id="KW-1185">Reference proteome</keyword>
<accession>A0A1H1YJT8</accession>
<name>A0A1H1YJT8_9BRAD</name>
<proteinExistence type="predicted"/>
<dbReference type="AlphaFoldDB" id="A0A1H1YJT8"/>
<gene>
    <name evidence="1" type="ORF">SAMN05444158_4836</name>
</gene>